<dbReference type="GO" id="GO:0071555">
    <property type="term" value="P:cell wall organization"/>
    <property type="evidence" value="ECO:0007669"/>
    <property type="project" value="UniProtKB-KW"/>
</dbReference>
<dbReference type="Gene3D" id="2.40.40.10">
    <property type="entry name" value="RlpA-like domain"/>
    <property type="match status" value="1"/>
</dbReference>
<dbReference type="CDD" id="cd14485">
    <property type="entry name" value="mltA_like_LT_A"/>
    <property type="match status" value="1"/>
</dbReference>
<dbReference type="CDD" id="cd14668">
    <property type="entry name" value="mlta_B"/>
    <property type="match status" value="1"/>
</dbReference>
<dbReference type="EMBL" id="STGV01000004">
    <property type="protein sequence ID" value="THV22146.1"/>
    <property type="molecule type" value="Genomic_DNA"/>
</dbReference>
<evidence type="ECO:0000256" key="2">
    <source>
        <dbReference type="ARBA" id="ARBA00012587"/>
    </source>
</evidence>
<dbReference type="PIRSF" id="PIRSF019422">
    <property type="entry name" value="MltA"/>
    <property type="match status" value="1"/>
</dbReference>
<dbReference type="RefSeq" id="WP_136598919.1">
    <property type="nucleotide sequence ID" value="NZ_STGV01000004.1"/>
</dbReference>
<dbReference type="InterPro" id="IPR026044">
    <property type="entry name" value="MltA"/>
</dbReference>
<keyword evidence="8" id="KW-1185">Reference proteome</keyword>
<dbReference type="GO" id="GO:0008933">
    <property type="term" value="F:peptidoglycan lytic transglycosylase activity"/>
    <property type="evidence" value="ECO:0007669"/>
    <property type="project" value="TreeGrafter"/>
</dbReference>
<dbReference type="GO" id="GO:0019867">
    <property type="term" value="C:outer membrane"/>
    <property type="evidence" value="ECO:0007669"/>
    <property type="project" value="InterPro"/>
</dbReference>
<keyword evidence="4" id="KW-0961">Cell wall biogenesis/degradation</keyword>
<evidence type="ECO:0000256" key="1">
    <source>
        <dbReference type="ARBA" id="ARBA00001420"/>
    </source>
</evidence>
<dbReference type="SMART" id="SM00925">
    <property type="entry name" value="MltA"/>
    <property type="match status" value="1"/>
</dbReference>
<dbReference type="GO" id="GO:0009254">
    <property type="term" value="P:peptidoglycan turnover"/>
    <property type="evidence" value="ECO:0007669"/>
    <property type="project" value="InterPro"/>
</dbReference>
<dbReference type="InterPro" id="IPR010611">
    <property type="entry name" value="3D_dom"/>
</dbReference>
<evidence type="ECO:0000313" key="8">
    <source>
        <dbReference type="Proteomes" id="UP000308828"/>
    </source>
</evidence>
<evidence type="ECO:0000313" key="7">
    <source>
        <dbReference type="EMBL" id="THV22146.1"/>
    </source>
</evidence>
<dbReference type="Pfam" id="PF03562">
    <property type="entry name" value="MltA"/>
    <property type="match status" value="1"/>
</dbReference>
<dbReference type="SUPFAM" id="SSF50685">
    <property type="entry name" value="Barwin-like endoglucanases"/>
    <property type="match status" value="1"/>
</dbReference>
<evidence type="ECO:0000256" key="5">
    <source>
        <dbReference type="ARBA" id="ARBA00030918"/>
    </source>
</evidence>
<organism evidence="7 8">
    <name type="scientific">Peteryoungia ipomoeae</name>
    <dbReference type="NCBI Taxonomy" id="1210932"/>
    <lineage>
        <taxon>Bacteria</taxon>
        <taxon>Pseudomonadati</taxon>
        <taxon>Pseudomonadota</taxon>
        <taxon>Alphaproteobacteria</taxon>
        <taxon>Hyphomicrobiales</taxon>
        <taxon>Rhizobiaceae</taxon>
        <taxon>Peteryoungia</taxon>
    </lineage>
</organism>
<accession>A0A4V4HMG6</accession>
<dbReference type="InterPro" id="IPR036908">
    <property type="entry name" value="RlpA-like_sf"/>
</dbReference>
<dbReference type="GO" id="GO:0009253">
    <property type="term" value="P:peptidoglycan catabolic process"/>
    <property type="evidence" value="ECO:0007669"/>
    <property type="project" value="TreeGrafter"/>
</dbReference>
<dbReference type="Proteomes" id="UP000308828">
    <property type="component" value="Unassembled WGS sequence"/>
</dbReference>
<comment type="caution">
    <text evidence="7">The sequence shown here is derived from an EMBL/GenBank/DDBJ whole genome shotgun (WGS) entry which is preliminary data.</text>
</comment>
<name>A0A4V4HMG6_9HYPH</name>
<dbReference type="PANTHER" id="PTHR30124">
    <property type="entry name" value="MEMBRANE-BOUND LYTIC MUREIN TRANSGLYCOSYLASE A"/>
    <property type="match status" value="1"/>
</dbReference>
<dbReference type="OrthoDB" id="9783686at2"/>
<sequence length="372" mass="41014">MTESGQSYHLVEARFEDLPGWATDDPSALWPALADCLRQIDEVKQYRTGTLGLTAEDLRPLLLAAACHVPANPQEARRFFETHCVPLRIVPDDGPAGLVTAFYEPEVLVSDRPTPEYAHPFYRRPDDLIDVSDANRPAAIDGSYAFARMVGSTIDLYPDRQAIDGGYLEGKGLEIAWAHSKVDVFFAHVQGAARLRYPDGRIRRITYAAKAGHPFSAIGRKLIDLGEIDETEISMQSIRAWLSAHPERMDEILWHNRSYIFFREAEVTDLSRGPIAAAKVPLIAGRSLAVDRSIHTFGFPFFIVAPTLRRLDKGSSFARLMLALDTGSAIVGPARGDIFTGSGDLAGELAGAVRNAADFYILCPKAAAERYR</sequence>
<comment type="catalytic activity">
    <reaction evidence="1">
        <text>Exolytic cleavage of the (1-&gt;4)-beta-glycosidic linkage between N-acetylmuramic acid (MurNAc) and N-acetylglucosamine (GlcNAc) residues in peptidoglycan, from either the reducing or the non-reducing ends of the peptidoglycan chains, with concomitant formation of a 1,6-anhydrobond in the MurNAc residue.</text>
        <dbReference type="EC" id="4.2.2.n1"/>
    </reaction>
</comment>
<evidence type="ECO:0000256" key="3">
    <source>
        <dbReference type="ARBA" id="ARBA00023239"/>
    </source>
</evidence>
<dbReference type="AlphaFoldDB" id="A0A4V4HMG6"/>
<dbReference type="PANTHER" id="PTHR30124:SF0">
    <property type="entry name" value="MEMBRANE-BOUND LYTIC MUREIN TRANSGLYCOSYLASE A"/>
    <property type="match status" value="1"/>
</dbReference>
<dbReference type="GO" id="GO:0004553">
    <property type="term" value="F:hydrolase activity, hydrolyzing O-glycosyl compounds"/>
    <property type="evidence" value="ECO:0007669"/>
    <property type="project" value="InterPro"/>
</dbReference>
<protein>
    <recommendedName>
        <fullName evidence="2">peptidoglycan lytic exotransglycosylase</fullName>
        <ecNumber evidence="2">4.2.2.n1</ecNumber>
    </recommendedName>
    <alternativeName>
        <fullName evidence="5">Murein hydrolase A</fullName>
    </alternativeName>
</protein>
<dbReference type="EC" id="4.2.2.n1" evidence="2"/>
<proteinExistence type="predicted"/>
<dbReference type="Pfam" id="PF06725">
    <property type="entry name" value="3D"/>
    <property type="match status" value="1"/>
</dbReference>
<feature type="domain" description="Lytic transglycosylase MltA" evidence="6">
    <location>
        <begin position="106"/>
        <end position="263"/>
    </location>
</feature>
<reference evidence="7 8" key="1">
    <citation type="submission" date="2019-04" db="EMBL/GenBank/DDBJ databases">
        <title>Genome sequence of strain shin9-1.</title>
        <authorList>
            <person name="Gao J."/>
            <person name="Sun J."/>
        </authorList>
    </citation>
    <scope>NUCLEOTIDE SEQUENCE [LARGE SCALE GENOMIC DNA]</scope>
    <source>
        <strain evidence="8">shin9-1</strain>
    </source>
</reference>
<dbReference type="Gene3D" id="2.40.240.50">
    <property type="entry name" value="Barwin-like endoglucanases"/>
    <property type="match status" value="1"/>
</dbReference>
<gene>
    <name evidence="7" type="ORF">FAA97_12650</name>
</gene>
<evidence type="ECO:0000259" key="6">
    <source>
        <dbReference type="SMART" id="SM00925"/>
    </source>
</evidence>
<keyword evidence="3" id="KW-0456">Lyase</keyword>
<dbReference type="InterPro" id="IPR005300">
    <property type="entry name" value="MltA_B"/>
</dbReference>
<evidence type="ECO:0000256" key="4">
    <source>
        <dbReference type="ARBA" id="ARBA00023316"/>
    </source>
</evidence>